<organism evidence="2 3">
    <name type="scientific">Trapa incisa</name>
    <dbReference type="NCBI Taxonomy" id="236973"/>
    <lineage>
        <taxon>Eukaryota</taxon>
        <taxon>Viridiplantae</taxon>
        <taxon>Streptophyta</taxon>
        <taxon>Embryophyta</taxon>
        <taxon>Tracheophyta</taxon>
        <taxon>Spermatophyta</taxon>
        <taxon>Magnoliopsida</taxon>
        <taxon>eudicotyledons</taxon>
        <taxon>Gunneridae</taxon>
        <taxon>Pentapetalae</taxon>
        <taxon>rosids</taxon>
        <taxon>malvids</taxon>
        <taxon>Myrtales</taxon>
        <taxon>Lythraceae</taxon>
        <taxon>Trapa</taxon>
    </lineage>
</organism>
<evidence type="ECO:0000313" key="2">
    <source>
        <dbReference type="EMBL" id="KAK4771105.1"/>
    </source>
</evidence>
<feature type="region of interest" description="Disordered" evidence="1">
    <location>
        <begin position="1"/>
        <end position="95"/>
    </location>
</feature>
<accession>A0AAN7KQK4</accession>
<dbReference type="AlphaFoldDB" id="A0AAN7KQK4"/>
<evidence type="ECO:0000256" key="1">
    <source>
        <dbReference type="SAM" id="MobiDB-lite"/>
    </source>
</evidence>
<sequence>MEELPERQREEERSRKKAPNITPLKPLTHDAYGGGMYGTEESQSQEEAVRQKNKPPASETQSADGPSGPTSPPKHKPPPSTGDRDTDITGMSYIQ</sequence>
<evidence type="ECO:0000313" key="3">
    <source>
        <dbReference type="Proteomes" id="UP001345219"/>
    </source>
</evidence>
<dbReference type="EMBL" id="JAXIOK010000005">
    <property type="protein sequence ID" value="KAK4771105.1"/>
    <property type="molecule type" value="Genomic_DNA"/>
</dbReference>
<comment type="caution">
    <text evidence="2">The sequence shown here is derived from an EMBL/GenBank/DDBJ whole genome shotgun (WGS) entry which is preliminary data.</text>
</comment>
<keyword evidence="3" id="KW-1185">Reference proteome</keyword>
<feature type="compositionally biased region" description="Basic and acidic residues" evidence="1">
    <location>
        <begin position="1"/>
        <end position="14"/>
    </location>
</feature>
<name>A0AAN7KQK4_9MYRT</name>
<protein>
    <submittedName>
        <fullName evidence="2">Uncharacterized protein</fullName>
    </submittedName>
</protein>
<gene>
    <name evidence="2" type="ORF">SAY87_031637</name>
</gene>
<dbReference type="Proteomes" id="UP001345219">
    <property type="component" value="Chromosome 24"/>
</dbReference>
<proteinExistence type="predicted"/>
<reference evidence="2 3" key="1">
    <citation type="journal article" date="2023" name="Hortic Res">
        <title>Pangenome of water caltrop reveals structural variations and asymmetric subgenome divergence after allopolyploidization.</title>
        <authorList>
            <person name="Zhang X."/>
            <person name="Chen Y."/>
            <person name="Wang L."/>
            <person name="Yuan Y."/>
            <person name="Fang M."/>
            <person name="Shi L."/>
            <person name="Lu R."/>
            <person name="Comes H.P."/>
            <person name="Ma Y."/>
            <person name="Chen Y."/>
            <person name="Huang G."/>
            <person name="Zhou Y."/>
            <person name="Zheng Z."/>
            <person name="Qiu Y."/>
        </authorList>
    </citation>
    <scope>NUCLEOTIDE SEQUENCE [LARGE SCALE GENOMIC DNA]</scope>
    <source>
        <tissue evidence="2">Roots</tissue>
    </source>
</reference>